<dbReference type="GO" id="GO:0005730">
    <property type="term" value="C:nucleolus"/>
    <property type="evidence" value="ECO:0007669"/>
    <property type="project" value="TreeGrafter"/>
</dbReference>
<dbReference type="AlphaFoldDB" id="A0A0D3JMC0"/>
<dbReference type="GO" id="GO:0003723">
    <property type="term" value="F:RNA binding"/>
    <property type="evidence" value="ECO:0007669"/>
    <property type="project" value="TreeGrafter"/>
</dbReference>
<dbReference type="InterPro" id="IPR050080">
    <property type="entry name" value="RNase_PH"/>
</dbReference>
<reference evidence="4" key="2">
    <citation type="submission" date="2024-10" db="UniProtKB">
        <authorList>
            <consortium name="EnsemblProtists"/>
        </authorList>
    </citation>
    <scope>IDENTIFICATION</scope>
</reference>
<dbReference type="PaxDb" id="2903-EOD24655"/>
<dbReference type="eggNOG" id="KOG1068">
    <property type="taxonomic scope" value="Eukaryota"/>
</dbReference>
<name>A0A0D3JMC0_EMIH1</name>
<dbReference type="STRING" id="2903.R1ED77"/>
<dbReference type="GO" id="GO:0000176">
    <property type="term" value="C:nuclear exosome (RNase complex)"/>
    <property type="evidence" value="ECO:0007669"/>
    <property type="project" value="TreeGrafter"/>
</dbReference>
<dbReference type="Gene3D" id="3.30.230.70">
    <property type="entry name" value="GHMP Kinase, N-terminal domain"/>
    <property type="match status" value="1"/>
</dbReference>
<dbReference type="InterPro" id="IPR036345">
    <property type="entry name" value="ExoRNase_PH_dom2_sf"/>
</dbReference>
<keyword evidence="2" id="KW-0732">Signal</keyword>
<reference evidence="5" key="1">
    <citation type="journal article" date="2013" name="Nature">
        <title>Pan genome of the phytoplankton Emiliania underpins its global distribution.</title>
        <authorList>
            <person name="Read B.A."/>
            <person name="Kegel J."/>
            <person name="Klute M.J."/>
            <person name="Kuo A."/>
            <person name="Lefebvre S.C."/>
            <person name="Maumus F."/>
            <person name="Mayer C."/>
            <person name="Miller J."/>
            <person name="Monier A."/>
            <person name="Salamov A."/>
            <person name="Young J."/>
            <person name="Aguilar M."/>
            <person name="Claverie J.M."/>
            <person name="Frickenhaus S."/>
            <person name="Gonzalez K."/>
            <person name="Herman E.K."/>
            <person name="Lin Y.C."/>
            <person name="Napier J."/>
            <person name="Ogata H."/>
            <person name="Sarno A.F."/>
            <person name="Shmutz J."/>
            <person name="Schroeder D."/>
            <person name="de Vargas C."/>
            <person name="Verret F."/>
            <person name="von Dassow P."/>
            <person name="Valentin K."/>
            <person name="Van de Peer Y."/>
            <person name="Wheeler G."/>
            <person name="Dacks J.B."/>
            <person name="Delwiche C.F."/>
            <person name="Dyhrman S.T."/>
            <person name="Glockner G."/>
            <person name="John U."/>
            <person name="Richards T."/>
            <person name="Worden A.Z."/>
            <person name="Zhang X."/>
            <person name="Grigoriev I.V."/>
            <person name="Allen A.E."/>
            <person name="Bidle K."/>
            <person name="Borodovsky M."/>
            <person name="Bowler C."/>
            <person name="Brownlee C."/>
            <person name="Cock J.M."/>
            <person name="Elias M."/>
            <person name="Gladyshev V.N."/>
            <person name="Groth M."/>
            <person name="Guda C."/>
            <person name="Hadaegh A."/>
            <person name="Iglesias-Rodriguez M.D."/>
            <person name="Jenkins J."/>
            <person name="Jones B.M."/>
            <person name="Lawson T."/>
            <person name="Leese F."/>
            <person name="Lindquist E."/>
            <person name="Lobanov A."/>
            <person name="Lomsadze A."/>
            <person name="Malik S.B."/>
            <person name="Marsh M.E."/>
            <person name="Mackinder L."/>
            <person name="Mock T."/>
            <person name="Mueller-Roeber B."/>
            <person name="Pagarete A."/>
            <person name="Parker M."/>
            <person name="Probert I."/>
            <person name="Quesneville H."/>
            <person name="Raines C."/>
            <person name="Rensing S.A."/>
            <person name="Riano-Pachon D.M."/>
            <person name="Richier S."/>
            <person name="Rokitta S."/>
            <person name="Shiraiwa Y."/>
            <person name="Soanes D.M."/>
            <person name="van der Giezen M."/>
            <person name="Wahlund T.M."/>
            <person name="Williams B."/>
            <person name="Wilson W."/>
            <person name="Wolfe G."/>
            <person name="Wurch L.L."/>
        </authorList>
    </citation>
    <scope>NUCLEOTIDE SEQUENCE</scope>
</reference>
<dbReference type="InterPro" id="IPR001247">
    <property type="entry name" value="ExoRNase_PH_dom1"/>
</dbReference>
<dbReference type="KEGG" id="ehx:EMIHUDRAFT_463559"/>
<evidence type="ECO:0000256" key="1">
    <source>
        <dbReference type="ARBA" id="ARBA00006678"/>
    </source>
</evidence>
<dbReference type="Proteomes" id="UP000013827">
    <property type="component" value="Unassembled WGS sequence"/>
</dbReference>
<dbReference type="GO" id="GO:0034475">
    <property type="term" value="P:U4 snRNA 3'-end processing"/>
    <property type="evidence" value="ECO:0007669"/>
    <property type="project" value="TreeGrafter"/>
</dbReference>
<dbReference type="RefSeq" id="XP_005777084.1">
    <property type="nucleotide sequence ID" value="XM_005777027.1"/>
</dbReference>
<dbReference type="PANTHER" id="PTHR11953:SF0">
    <property type="entry name" value="EXOSOME COMPLEX COMPONENT RRP41"/>
    <property type="match status" value="1"/>
</dbReference>
<dbReference type="EnsemblProtists" id="EOD24655">
    <property type="protein sequence ID" value="EOD24655"/>
    <property type="gene ID" value="EMIHUDRAFT_463559"/>
</dbReference>
<dbReference type="GO" id="GO:0071051">
    <property type="term" value="P:poly(A)-dependent snoRNA 3'-end processing"/>
    <property type="evidence" value="ECO:0007669"/>
    <property type="project" value="TreeGrafter"/>
</dbReference>
<dbReference type="GO" id="GO:0000177">
    <property type="term" value="C:cytoplasmic exosome (RNase complex)"/>
    <property type="evidence" value="ECO:0007669"/>
    <property type="project" value="TreeGrafter"/>
</dbReference>
<dbReference type="GO" id="GO:0016075">
    <property type="term" value="P:rRNA catabolic process"/>
    <property type="evidence" value="ECO:0007669"/>
    <property type="project" value="TreeGrafter"/>
</dbReference>
<dbReference type="InterPro" id="IPR020568">
    <property type="entry name" value="Ribosomal_Su5_D2-typ_SF"/>
</dbReference>
<evidence type="ECO:0000256" key="2">
    <source>
        <dbReference type="SAM" id="SignalP"/>
    </source>
</evidence>
<dbReference type="HOGENOM" id="CLU_682298_0_0_1"/>
<dbReference type="SUPFAM" id="SSF55666">
    <property type="entry name" value="Ribonuclease PH domain 2-like"/>
    <property type="match status" value="1"/>
</dbReference>
<evidence type="ECO:0000313" key="5">
    <source>
        <dbReference type="Proteomes" id="UP000013827"/>
    </source>
</evidence>
<protein>
    <recommendedName>
        <fullName evidence="3">Exoribonuclease phosphorolytic domain-containing protein</fullName>
    </recommendedName>
</protein>
<keyword evidence="5" id="KW-1185">Reference proteome</keyword>
<dbReference type="PANTHER" id="PTHR11953">
    <property type="entry name" value="EXOSOME COMPLEX COMPONENT"/>
    <property type="match status" value="1"/>
</dbReference>
<feature type="signal peptide" evidence="2">
    <location>
        <begin position="1"/>
        <end position="26"/>
    </location>
</feature>
<dbReference type="GO" id="GO:0071028">
    <property type="term" value="P:nuclear mRNA surveillance"/>
    <property type="evidence" value="ECO:0007669"/>
    <property type="project" value="TreeGrafter"/>
</dbReference>
<accession>A0A0D3JMC0</accession>
<dbReference type="GeneID" id="17270202"/>
<evidence type="ECO:0000313" key="4">
    <source>
        <dbReference type="EnsemblProtists" id="EOD24655"/>
    </source>
</evidence>
<dbReference type="SUPFAM" id="SSF54211">
    <property type="entry name" value="Ribosomal protein S5 domain 2-like"/>
    <property type="match status" value="1"/>
</dbReference>
<organism evidence="4 5">
    <name type="scientific">Emiliania huxleyi (strain CCMP1516)</name>
    <dbReference type="NCBI Taxonomy" id="280463"/>
    <lineage>
        <taxon>Eukaryota</taxon>
        <taxon>Haptista</taxon>
        <taxon>Haptophyta</taxon>
        <taxon>Prymnesiophyceae</taxon>
        <taxon>Isochrysidales</taxon>
        <taxon>Noelaerhabdaceae</taxon>
        <taxon>Emiliania</taxon>
    </lineage>
</organism>
<sequence>MAWRTRPWAQAAAAAALVAASSYVSSWCTHDVSSGAAGGRPVLGPLNAGFATLSYERDADLPLPRLVVTAERSAATDDDVIGALAFVSKVLRRRRPFSVLYDMRAITLPTLSRKQLGLGVDWAREQAAPLDAQLQCIAYLIRSPLVRAAAQVVIRFLKPPQPTFIGACGDADAALAFARDRCAVKHWGAESAARDRRYGQQRSTMKGGPANEFISPEGLRVDGRRAGEVRRIRCRMGALRADGSAYLEQGSTKVLVRVSGPREVARRAKASHDAALLTCEFTALPFAGGQHRPQGRGDRNAAEIALCVRQVFEKIVQVQLYPRAQIDIAISLLQGGGCPEAVVALLPRSGALSLVQLEARIPLASLDEVLHTAAQGCRQVHEVLQATAEVHAQALLHSRGNFST</sequence>
<proteinExistence type="inferred from homology"/>
<comment type="similarity">
    <text evidence="1">Belongs to the RNase PH family.</text>
</comment>
<dbReference type="Pfam" id="PF01138">
    <property type="entry name" value="RNase_PH"/>
    <property type="match status" value="1"/>
</dbReference>
<evidence type="ECO:0000259" key="3">
    <source>
        <dbReference type="Pfam" id="PF01138"/>
    </source>
</evidence>
<feature type="chain" id="PRO_5044198077" description="Exoribonuclease phosphorolytic domain-containing protein" evidence="2">
    <location>
        <begin position="27"/>
        <end position="404"/>
    </location>
</feature>
<feature type="domain" description="Exoribonuclease phosphorolytic" evidence="3">
    <location>
        <begin position="228"/>
        <end position="342"/>
    </location>
</feature>
<dbReference type="InterPro" id="IPR027408">
    <property type="entry name" value="PNPase/RNase_PH_dom_sf"/>
</dbReference>